<comment type="caution">
    <text evidence="2">The sequence shown here is derived from an EMBL/GenBank/DDBJ whole genome shotgun (WGS) entry which is preliminary data.</text>
</comment>
<dbReference type="Proteomes" id="UP000321306">
    <property type="component" value="Unassembled WGS sequence"/>
</dbReference>
<feature type="chain" id="PRO_5022015901" evidence="1">
    <location>
        <begin position="24"/>
        <end position="177"/>
    </location>
</feature>
<sequence length="177" mass="20160">MFRSTFIRSSVLLLTASSSVALAQSEYIHLLQPTSSFVSAQGVVRFPFTFQSVAPESGRKMYQSQVIQYYFEQLKQAATENGFSRACISRELHHLTGRSKQDLKTKETQWIAAFKKSPTFYTVLDQINIPPFETTEGRVDGTIYVLKVPRLNMTETFGFFNDDDRKNTWVMQCGSGK</sequence>
<feature type="signal peptide" evidence="1">
    <location>
        <begin position="1"/>
        <end position="23"/>
    </location>
</feature>
<dbReference type="OrthoDB" id="9851062at2"/>
<dbReference type="EMBL" id="BJXB01000009">
    <property type="protein sequence ID" value="GEM46725.1"/>
    <property type="molecule type" value="Genomic_DNA"/>
</dbReference>
<evidence type="ECO:0000256" key="1">
    <source>
        <dbReference type="SAM" id="SignalP"/>
    </source>
</evidence>
<keyword evidence="3" id="KW-1185">Reference proteome</keyword>
<reference evidence="2 3" key="1">
    <citation type="submission" date="2019-07" db="EMBL/GenBank/DDBJ databases">
        <title>Whole genome shotgun sequence of Deinococcus cellulosilyticus NBRC 106333.</title>
        <authorList>
            <person name="Hosoyama A."/>
            <person name="Uohara A."/>
            <person name="Ohji S."/>
            <person name="Ichikawa N."/>
        </authorList>
    </citation>
    <scope>NUCLEOTIDE SEQUENCE [LARGE SCALE GENOMIC DNA]</scope>
    <source>
        <strain evidence="2 3">NBRC 106333</strain>
    </source>
</reference>
<evidence type="ECO:0000313" key="3">
    <source>
        <dbReference type="Proteomes" id="UP000321306"/>
    </source>
</evidence>
<proteinExistence type="predicted"/>
<dbReference type="AlphaFoldDB" id="A0A511N1G6"/>
<keyword evidence="1" id="KW-0732">Signal</keyword>
<protein>
    <submittedName>
        <fullName evidence="2">Uncharacterized protein</fullName>
    </submittedName>
</protein>
<evidence type="ECO:0000313" key="2">
    <source>
        <dbReference type="EMBL" id="GEM46725.1"/>
    </source>
</evidence>
<dbReference type="RefSeq" id="WP_146884526.1">
    <property type="nucleotide sequence ID" value="NZ_BJXB01000009.1"/>
</dbReference>
<accession>A0A511N1G6</accession>
<organism evidence="2 3">
    <name type="scientific">Deinococcus cellulosilyticus (strain DSM 18568 / NBRC 106333 / KACC 11606 / 5516J-15)</name>
    <dbReference type="NCBI Taxonomy" id="1223518"/>
    <lineage>
        <taxon>Bacteria</taxon>
        <taxon>Thermotogati</taxon>
        <taxon>Deinococcota</taxon>
        <taxon>Deinococci</taxon>
        <taxon>Deinococcales</taxon>
        <taxon>Deinococcaceae</taxon>
        <taxon>Deinococcus</taxon>
    </lineage>
</organism>
<gene>
    <name evidence="2" type="ORF">DC3_23600</name>
</gene>
<name>A0A511N1G6_DEIC1</name>